<keyword evidence="4 6" id="KW-1133">Transmembrane helix</keyword>
<feature type="transmembrane region" description="Helical" evidence="6">
    <location>
        <begin position="44"/>
        <end position="62"/>
    </location>
</feature>
<sequence>MIQKLKQLDRTILIVLFGFGVISTAVIYSATFGTKYEGLHMSNAILFGVFFVAMPFAALFDYRLLTGRLAYVLYAAGIGMLLLVIWKGEDINGSTRWIGIGGVQFQPSELAKVFTILLVAHLLAKRGGEQLQLFRDVVPLCAVVAVPCVLVLKQPDLGTAIVFVSILVGMIWIGNIGKVPMIAGISVLSGLVWAVIWLFHNNYVLLQKFVKPHQLARIQTFLDPASDPDKSWHVRNAMRAVASGQMSGQGFKQGHLVQHGFIPYSYSDSIYVAVGEEFGFLGSAVLLLLYYVLIYRMVRIVSGSGDLSGQYLVVGVISMLVLQIFENIAMHIGLMPLTGIALPLLSYGGSSLLTNMLCIGLVLSVKVYGAEPRLRS</sequence>
<dbReference type="RefSeq" id="WP_344908411.1">
    <property type="nucleotide sequence ID" value="NZ_BAAAYO010000006.1"/>
</dbReference>
<feature type="transmembrane region" description="Helical" evidence="6">
    <location>
        <begin position="278"/>
        <end position="298"/>
    </location>
</feature>
<evidence type="ECO:0000256" key="5">
    <source>
        <dbReference type="ARBA" id="ARBA00023136"/>
    </source>
</evidence>
<dbReference type="InterPro" id="IPR018365">
    <property type="entry name" value="Cell_cycle_FtsW-rel_CS"/>
</dbReference>
<reference evidence="7 8" key="1">
    <citation type="submission" date="2024-09" db="EMBL/GenBank/DDBJ databases">
        <authorList>
            <person name="Sun Q."/>
            <person name="Mori K."/>
        </authorList>
    </citation>
    <scope>NUCLEOTIDE SEQUENCE [LARGE SCALE GENOMIC DNA]</scope>
    <source>
        <strain evidence="7 8">JCM 12520</strain>
    </source>
</reference>
<comment type="caution">
    <text evidence="7">The sequence shown here is derived from an EMBL/GenBank/DDBJ whole genome shotgun (WGS) entry which is preliminary data.</text>
</comment>
<feature type="transmembrane region" description="Helical" evidence="6">
    <location>
        <begin position="310"/>
        <end position="332"/>
    </location>
</feature>
<evidence type="ECO:0000256" key="4">
    <source>
        <dbReference type="ARBA" id="ARBA00022989"/>
    </source>
</evidence>
<dbReference type="PROSITE" id="PS00428">
    <property type="entry name" value="FTSW_RODA_SPOVE"/>
    <property type="match status" value="1"/>
</dbReference>
<evidence type="ECO:0000256" key="6">
    <source>
        <dbReference type="SAM" id="Phobius"/>
    </source>
</evidence>
<dbReference type="Proteomes" id="UP001589619">
    <property type="component" value="Unassembled WGS sequence"/>
</dbReference>
<feature type="transmembrane region" description="Helical" evidence="6">
    <location>
        <begin position="344"/>
        <end position="365"/>
    </location>
</feature>
<feature type="transmembrane region" description="Helical" evidence="6">
    <location>
        <begin position="12"/>
        <end position="32"/>
    </location>
</feature>
<feature type="transmembrane region" description="Helical" evidence="6">
    <location>
        <begin position="181"/>
        <end position="199"/>
    </location>
</feature>
<evidence type="ECO:0000256" key="3">
    <source>
        <dbReference type="ARBA" id="ARBA00022960"/>
    </source>
</evidence>
<evidence type="ECO:0000313" key="8">
    <source>
        <dbReference type="Proteomes" id="UP001589619"/>
    </source>
</evidence>
<accession>A0ABV5W5F2</accession>
<dbReference type="EMBL" id="JBHMAG010000018">
    <property type="protein sequence ID" value="MFB9755436.1"/>
    <property type="molecule type" value="Genomic_DNA"/>
</dbReference>
<proteinExistence type="predicted"/>
<organism evidence="7 8">
    <name type="scientific">Paenibacillus hodogayensis</name>
    <dbReference type="NCBI Taxonomy" id="279208"/>
    <lineage>
        <taxon>Bacteria</taxon>
        <taxon>Bacillati</taxon>
        <taxon>Bacillota</taxon>
        <taxon>Bacilli</taxon>
        <taxon>Bacillales</taxon>
        <taxon>Paenibacillaceae</taxon>
        <taxon>Paenibacillus</taxon>
    </lineage>
</organism>
<dbReference type="InterPro" id="IPR001182">
    <property type="entry name" value="FtsW/RodA"/>
</dbReference>
<evidence type="ECO:0000313" key="7">
    <source>
        <dbReference type="EMBL" id="MFB9755436.1"/>
    </source>
</evidence>
<keyword evidence="8" id="KW-1185">Reference proteome</keyword>
<gene>
    <name evidence="7" type="ORF">ACFFNY_27990</name>
</gene>
<keyword evidence="3" id="KW-0133">Cell shape</keyword>
<name>A0ABV5W5F2_9BACL</name>
<feature type="transmembrane region" description="Helical" evidence="6">
    <location>
        <begin position="69"/>
        <end position="86"/>
    </location>
</feature>
<keyword evidence="5 6" id="KW-0472">Membrane</keyword>
<evidence type="ECO:0000256" key="1">
    <source>
        <dbReference type="ARBA" id="ARBA00004141"/>
    </source>
</evidence>
<evidence type="ECO:0000256" key="2">
    <source>
        <dbReference type="ARBA" id="ARBA00022692"/>
    </source>
</evidence>
<dbReference type="PANTHER" id="PTHR30474:SF1">
    <property type="entry name" value="PEPTIDOGLYCAN GLYCOSYLTRANSFERASE MRDB"/>
    <property type="match status" value="1"/>
</dbReference>
<keyword evidence="2 6" id="KW-0812">Transmembrane</keyword>
<dbReference type="Pfam" id="PF01098">
    <property type="entry name" value="FTSW_RODA_SPOVE"/>
    <property type="match status" value="1"/>
</dbReference>
<comment type="subcellular location">
    <subcellularLocation>
        <location evidence="1">Membrane</location>
        <topology evidence="1">Multi-pass membrane protein</topology>
    </subcellularLocation>
</comment>
<protein>
    <submittedName>
        <fullName evidence="7">FtsW/RodA/SpoVE family cell cycle protein</fullName>
    </submittedName>
</protein>
<feature type="transmembrane region" description="Helical" evidence="6">
    <location>
        <begin position="158"/>
        <end position="174"/>
    </location>
</feature>
<dbReference type="PANTHER" id="PTHR30474">
    <property type="entry name" value="CELL CYCLE PROTEIN"/>
    <property type="match status" value="1"/>
</dbReference>